<feature type="region of interest" description="Disordered" evidence="1">
    <location>
        <begin position="1"/>
        <end position="67"/>
    </location>
</feature>
<proteinExistence type="predicted"/>
<feature type="compositionally biased region" description="Low complexity" evidence="1">
    <location>
        <begin position="170"/>
        <end position="200"/>
    </location>
</feature>
<dbReference type="AlphaFoldDB" id="A0A0G1RS76"/>
<protein>
    <submittedName>
        <fullName evidence="3">Uncharacterized protein</fullName>
    </submittedName>
</protein>
<keyword evidence="2" id="KW-0812">Transmembrane</keyword>
<dbReference type="EMBL" id="LCMI01000007">
    <property type="protein sequence ID" value="KKU32803.1"/>
    <property type="molecule type" value="Genomic_DNA"/>
</dbReference>
<comment type="caution">
    <text evidence="3">The sequence shown here is derived from an EMBL/GenBank/DDBJ whole genome shotgun (WGS) entry which is preliminary data.</text>
</comment>
<organism evidence="3 4">
    <name type="scientific">Candidatus Collierbacteria bacterium GW2011_GWA2_46_26</name>
    <dbReference type="NCBI Taxonomy" id="1618381"/>
    <lineage>
        <taxon>Bacteria</taxon>
        <taxon>Candidatus Collieribacteriota</taxon>
    </lineage>
</organism>
<accession>A0A0G1RS76</accession>
<keyword evidence="2" id="KW-0472">Membrane</keyword>
<sequence length="448" mass="45561">MPSPSQDIVSPVTTTTTTPSETMTSTVMPTATPDTVAPQATTTTTTTSIPSASQEIQPEAQWPDQKPKSKIPQVLMGVIALFLVVGAAVGAYVVSSRVSSRQAIAPTAPESEPMAANYCSDEGHTRCKDGQEQICRSETWENTGKTCGTPTPTRTPTVVATRAPSPPTATPGTPTASPTVTKTPTATPKPPTATATPTPYTGGGIPPVEVPTPTGGCIQNPDAAGCECTTPDCIDQGSDTEFCDLPPLHGYYVAGDCEYYPIGSGGGSTGGGGGTGSGGGGVGGGGTGGTGGGGEIRCGGRLAICRISKMVSNGKCEAGLRPRSVANCCVKSCPTTTTTPTPPGTGGGTAGACMEIQLYAQNADGTFSTTPMTQTQKSSLKINDKIRLVITASMANLKAKFKVTVGTAAPVEYASTGYLDTENKKPYYDYTVTQSGTIKFEGLVSTKP</sequence>
<feature type="transmembrane region" description="Helical" evidence="2">
    <location>
        <begin position="74"/>
        <end position="94"/>
    </location>
</feature>
<evidence type="ECO:0000256" key="2">
    <source>
        <dbReference type="SAM" id="Phobius"/>
    </source>
</evidence>
<gene>
    <name evidence="3" type="ORF">UX47_C0007G0047</name>
</gene>
<dbReference type="PATRIC" id="fig|1618381.3.peg.797"/>
<evidence type="ECO:0000313" key="3">
    <source>
        <dbReference type="EMBL" id="KKU32803.1"/>
    </source>
</evidence>
<evidence type="ECO:0000256" key="1">
    <source>
        <dbReference type="SAM" id="MobiDB-lite"/>
    </source>
</evidence>
<feature type="region of interest" description="Disordered" evidence="1">
    <location>
        <begin position="145"/>
        <end position="203"/>
    </location>
</feature>
<feature type="compositionally biased region" description="Low complexity" evidence="1">
    <location>
        <begin position="9"/>
        <end position="53"/>
    </location>
</feature>
<evidence type="ECO:0000313" key="4">
    <source>
        <dbReference type="Proteomes" id="UP000034794"/>
    </source>
</evidence>
<dbReference type="Proteomes" id="UP000034794">
    <property type="component" value="Unassembled WGS sequence"/>
</dbReference>
<reference evidence="3 4" key="1">
    <citation type="journal article" date="2015" name="Nature">
        <title>rRNA introns, odd ribosomes, and small enigmatic genomes across a large radiation of phyla.</title>
        <authorList>
            <person name="Brown C.T."/>
            <person name="Hug L.A."/>
            <person name="Thomas B.C."/>
            <person name="Sharon I."/>
            <person name="Castelle C.J."/>
            <person name="Singh A."/>
            <person name="Wilkins M.J."/>
            <person name="Williams K.H."/>
            <person name="Banfield J.F."/>
        </authorList>
    </citation>
    <scope>NUCLEOTIDE SEQUENCE [LARGE SCALE GENOMIC DNA]</scope>
</reference>
<name>A0A0G1RS76_9BACT</name>
<keyword evidence="2" id="KW-1133">Transmembrane helix</keyword>
<feature type="compositionally biased region" description="Low complexity" evidence="1">
    <location>
        <begin position="149"/>
        <end position="163"/>
    </location>
</feature>